<dbReference type="AlphaFoldDB" id="A0A1L7NFY5"/>
<sequence>MNSTQTRSAAFITWLSRHMRRPVLDEAAYDRAPLEAANLEHRRQVSHGEWLEMVRTANRALIQWSV</sequence>
<gene>
    <name evidence="1" type="ORF">KF715C_ch37610</name>
</gene>
<proteinExistence type="predicted"/>
<protein>
    <submittedName>
        <fullName evidence="1">Uncharacterized protein</fullName>
    </submittedName>
</protein>
<evidence type="ECO:0000313" key="1">
    <source>
        <dbReference type="EMBL" id="BAW24334.1"/>
    </source>
</evidence>
<dbReference type="Proteomes" id="UP000218731">
    <property type="component" value="Chromosome 1"/>
</dbReference>
<reference evidence="1 2" key="1">
    <citation type="submission" date="2015-11" db="EMBL/GenBank/DDBJ databases">
        <title>Complete genome sequencing of a biphenyl-degrading bacterium, Pseudomonas putida KF715 (=NBRC110667).</title>
        <authorList>
            <person name="Suenaga H."/>
            <person name="Fujihara N."/>
            <person name="Watanabe T."/>
            <person name="Hirose J."/>
            <person name="Kimura N."/>
            <person name="Yamazoe A."/>
            <person name="Hosoyama A."/>
            <person name="Shimodaira J."/>
            <person name="Furukawa K."/>
        </authorList>
    </citation>
    <scope>NUCLEOTIDE SEQUENCE [LARGE SCALE GENOMIC DNA]</scope>
    <source>
        <strain evidence="1 2">KF715</strain>
    </source>
</reference>
<organism evidence="1 2">
    <name type="scientific">Pseudomonas putida</name>
    <name type="common">Arthrobacter siderocapsulatus</name>
    <dbReference type="NCBI Taxonomy" id="303"/>
    <lineage>
        <taxon>Bacteria</taxon>
        <taxon>Pseudomonadati</taxon>
        <taxon>Pseudomonadota</taxon>
        <taxon>Gammaproteobacteria</taxon>
        <taxon>Pseudomonadales</taxon>
        <taxon>Pseudomonadaceae</taxon>
        <taxon>Pseudomonas</taxon>
    </lineage>
</organism>
<dbReference type="EMBL" id="AP015029">
    <property type="protein sequence ID" value="BAW24334.1"/>
    <property type="molecule type" value="Genomic_DNA"/>
</dbReference>
<evidence type="ECO:0000313" key="2">
    <source>
        <dbReference type="Proteomes" id="UP000218731"/>
    </source>
</evidence>
<name>A0A1L7NFY5_PSEPU</name>
<accession>A0A1L7NFY5</accession>